<accession>A0A0C9MNI5</accession>
<proteinExistence type="predicted"/>
<evidence type="ECO:0000256" key="1">
    <source>
        <dbReference type="ARBA" id="ARBA00022441"/>
    </source>
</evidence>
<keyword evidence="3" id="KW-0812">Transmembrane</keyword>
<dbReference type="EMBL" id="DF836332">
    <property type="protein sequence ID" value="GAN03578.1"/>
    <property type="molecule type" value="Genomic_DNA"/>
</dbReference>
<keyword evidence="1" id="KW-0880">Kelch repeat</keyword>
<dbReference type="InterPro" id="IPR056737">
    <property type="entry name" value="Beta-prop_ATRN-MKLN-like"/>
</dbReference>
<evidence type="ECO:0000259" key="5">
    <source>
        <dbReference type="Pfam" id="PF24981"/>
    </source>
</evidence>
<dbReference type="Pfam" id="PF24981">
    <property type="entry name" value="Beta-prop_ATRN-LZTR1"/>
    <property type="match status" value="1"/>
</dbReference>
<dbReference type="AlphaFoldDB" id="A0A0C9MNI5"/>
<dbReference type="STRING" id="91626.A0A0C9MNI5"/>
<dbReference type="Pfam" id="PF24681">
    <property type="entry name" value="Kelch_KLHDC2_KLHL20_DRC7"/>
    <property type="match status" value="1"/>
</dbReference>
<dbReference type="OrthoDB" id="2307419at2759"/>
<feature type="signal peptide" evidence="4">
    <location>
        <begin position="1"/>
        <end position="25"/>
    </location>
</feature>
<evidence type="ECO:0000256" key="2">
    <source>
        <dbReference type="ARBA" id="ARBA00022737"/>
    </source>
</evidence>
<name>A0A0C9MNI5_9FUNG</name>
<evidence type="ECO:0000256" key="3">
    <source>
        <dbReference type="SAM" id="Phobius"/>
    </source>
</evidence>
<dbReference type="SUPFAM" id="SSF117281">
    <property type="entry name" value="Kelch motif"/>
    <property type="match status" value="1"/>
</dbReference>
<evidence type="ECO:0000256" key="4">
    <source>
        <dbReference type="SAM" id="SignalP"/>
    </source>
</evidence>
<sequence length="500" mass="54787">MIIRSRYFLPILAIVTLLHLDAIQALIDNQTASCDHPSNYSDFTVLLVNSTIIATGGNAQRLEVWQRDISNGLDVHHNCWTNLLDDSIGHETTNITTTAYQPYKHGIGFKVSDGSFAVQAGDNASTVMSSLAYFDLATHVWSSPIIQGSEPSPRARMSVSLNETTNTAWFYGGRTESTEQSSDYFNSFYYFDIHTSTWNWPVTYYSGGHRPARYGHSSNLISERLFIIGGKTAVHSADANSWVLSSGGFQSILIYDTAHQQAISMATIGDIPPARYSSFSTVNGLDGKSIVLFGGQNATDTQTFDATNDVYVLDTCTLNWSQPVISGTPPTARAGHEAVVYRDQYMIVMMGIQNYDSMAGPIYTDDTAILDMKTWTWVNSIPPASSTVASTTITTPTCRFTFPVVIPNTDGDDGDYNNNNNNATVVSNTNKSPTTTQLAVGITFGILGFLLLTTGAVIFIMRIRRDVDAKQNPRWVPSVFKKRHRERLASASITSSTASA</sequence>
<dbReference type="Gene3D" id="2.120.10.80">
    <property type="entry name" value="Kelch-type beta propeller"/>
    <property type="match status" value="2"/>
</dbReference>
<dbReference type="InterPro" id="IPR015915">
    <property type="entry name" value="Kelch-typ_b-propeller"/>
</dbReference>
<feature type="chain" id="PRO_5002209501" description="Attractin/MKLN-like beta-propeller domain-containing protein" evidence="4">
    <location>
        <begin position="26"/>
        <end position="500"/>
    </location>
</feature>
<protein>
    <recommendedName>
        <fullName evidence="5">Attractin/MKLN-like beta-propeller domain-containing protein</fullName>
    </recommendedName>
</protein>
<evidence type="ECO:0000313" key="6">
    <source>
        <dbReference type="EMBL" id="GAN03578.1"/>
    </source>
</evidence>
<feature type="transmembrane region" description="Helical" evidence="3">
    <location>
        <begin position="438"/>
        <end position="461"/>
    </location>
</feature>
<feature type="domain" description="Attractin/MKLN-like beta-propeller" evidence="5">
    <location>
        <begin position="31"/>
        <end position="239"/>
    </location>
</feature>
<keyword evidence="3" id="KW-0472">Membrane</keyword>
<gene>
    <name evidence="6" type="ORF">MAM1_0043d03033</name>
</gene>
<reference evidence="6" key="1">
    <citation type="submission" date="2014-09" db="EMBL/GenBank/DDBJ databases">
        <title>Draft genome sequence of an oleaginous Mucoromycotina fungus Mucor ambiguus NBRC6742.</title>
        <authorList>
            <person name="Takeda I."/>
            <person name="Yamane N."/>
            <person name="Morita T."/>
            <person name="Tamano K."/>
            <person name="Machida M."/>
            <person name="Baker S."/>
            <person name="Koike H."/>
        </authorList>
    </citation>
    <scope>NUCLEOTIDE SEQUENCE</scope>
    <source>
        <strain evidence="6">NBRC 6742</strain>
    </source>
</reference>
<organism evidence="6">
    <name type="scientific">Mucor ambiguus</name>
    <dbReference type="NCBI Taxonomy" id="91626"/>
    <lineage>
        <taxon>Eukaryota</taxon>
        <taxon>Fungi</taxon>
        <taxon>Fungi incertae sedis</taxon>
        <taxon>Mucoromycota</taxon>
        <taxon>Mucoromycotina</taxon>
        <taxon>Mucoromycetes</taxon>
        <taxon>Mucorales</taxon>
        <taxon>Mucorineae</taxon>
        <taxon>Mucoraceae</taxon>
        <taxon>Mucor</taxon>
    </lineage>
</organism>
<dbReference type="PANTHER" id="PTHR46093:SF3">
    <property type="entry name" value="ACYL-COA-BINDING DOMAIN-CONTAINING PROTEIN 4"/>
    <property type="match status" value="1"/>
</dbReference>
<keyword evidence="7" id="KW-1185">Reference proteome</keyword>
<keyword evidence="2" id="KW-0677">Repeat</keyword>
<keyword evidence="3" id="KW-1133">Transmembrane helix</keyword>
<keyword evidence="4" id="KW-0732">Signal</keyword>
<dbReference type="PANTHER" id="PTHR46093">
    <property type="entry name" value="ACYL-COA-BINDING DOMAIN-CONTAINING PROTEIN 5"/>
    <property type="match status" value="1"/>
</dbReference>
<evidence type="ECO:0000313" key="7">
    <source>
        <dbReference type="Proteomes" id="UP000053815"/>
    </source>
</evidence>
<dbReference type="Proteomes" id="UP000053815">
    <property type="component" value="Unassembled WGS sequence"/>
</dbReference>